<keyword evidence="3" id="KW-0472">Membrane</keyword>
<keyword evidence="1" id="KW-0677">Repeat</keyword>
<dbReference type="EMBL" id="UYRT01093553">
    <property type="protein sequence ID" value="VDN38986.1"/>
    <property type="molecule type" value="Genomic_DNA"/>
</dbReference>
<sequence length="215" mass="22382">MEPRVNIAIASIVSGAVILTCIYTVALLVGQMNSLYDEVMNDMQQIKAINEDAWDGMMQLQARKSASTKKILQIQQFFLGQIRRTKRELSVQCECAHRPNRCPPGPEGPPGEKGEPGGLFFSSAIHNMNAYFDPGEPGTPGIPGAAGIVGILNLPQPGCVQCPAGPIGPPGPVGQPGEIGRPGKPGADGKPGRDGTPGPPGPPGDVGEPGDTFVL</sequence>
<dbReference type="AlphaFoldDB" id="A0A183ELH8"/>
<dbReference type="PANTHER" id="PTHR24637">
    <property type="entry name" value="COLLAGEN"/>
    <property type="match status" value="1"/>
</dbReference>
<feature type="domain" description="Nematode cuticle collagen N-terminal" evidence="4">
    <location>
        <begin position="7"/>
        <end position="57"/>
    </location>
</feature>
<keyword evidence="3" id="KW-0812">Transmembrane</keyword>
<evidence type="ECO:0000256" key="1">
    <source>
        <dbReference type="ARBA" id="ARBA00022737"/>
    </source>
</evidence>
<feature type="transmembrane region" description="Helical" evidence="3">
    <location>
        <begin position="6"/>
        <end position="30"/>
    </location>
</feature>
<reference evidence="5 6" key="2">
    <citation type="submission" date="2018-11" db="EMBL/GenBank/DDBJ databases">
        <authorList>
            <consortium name="Pathogen Informatics"/>
        </authorList>
    </citation>
    <scope>NUCLEOTIDE SEQUENCE [LARGE SCALE GENOMIC DNA]</scope>
</reference>
<name>A0A183ELH8_9BILA</name>
<reference evidence="7" key="1">
    <citation type="submission" date="2016-06" db="UniProtKB">
        <authorList>
            <consortium name="WormBaseParasite"/>
        </authorList>
    </citation>
    <scope>IDENTIFICATION</scope>
</reference>
<dbReference type="GO" id="GO:0042302">
    <property type="term" value="F:structural constituent of cuticle"/>
    <property type="evidence" value="ECO:0007669"/>
    <property type="project" value="InterPro"/>
</dbReference>
<proteinExistence type="predicted"/>
<protein>
    <submittedName>
        <fullName evidence="7">Col_cuticle_N domain-containing protein</fullName>
    </submittedName>
</protein>
<feature type="region of interest" description="Disordered" evidence="2">
    <location>
        <begin position="163"/>
        <end position="215"/>
    </location>
</feature>
<dbReference type="InterPro" id="IPR008160">
    <property type="entry name" value="Collagen"/>
</dbReference>
<dbReference type="Proteomes" id="UP000271098">
    <property type="component" value="Unassembled WGS sequence"/>
</dbReference>
<dbReference type="OrthoDB" id="5866852at2759"/>
<evidence type="ECO:0000313" key="5">
    <source>
        <dbReference type="EMBL" id="VDN38986.1"/>
    </source>
</evidence>
<evidence type="ECO:0000259" key="4">
    <source>
        <dbReference type="SMART" id="SM01088"/>
    </source>
</evidence>
<dbReference type="PANTHER" id="PTHR24637:SF236">
    <property type="entry name" value="NEMATODE CUTICLE COLLAGEN N-TERMINAL DOMAIN-CONTAINING PROTEIN"/>
    <property type="match status" value="1"/>
</dbReference>
<organism evidence="7">
    <name type="scientific">Gongylonema pulchrum</name>
    <dbReference type="NCBI Taxonomy" id="637853"/>
    <lineage>
        <taxon>Eukaryota</taxon>
        <taxon>Metazoa</taxon>
        <taxon>Ecdysozoa</taxon>
        <taxon>Nematoda</taxon>
        <taxon>Chromadorea</taxon>
        <taxon>Rhabditida</taxon>
        <taxon>Spirurina</taxon>
        <taxon>Spiruromorpha</taxon>
        <taxon>Spiruroidea</taxon>
        <taxon>Gongylonematidae</taxon>
        <taxon>Gongylonema</taxon>
    </lineage>
</organism>
<dbReference type="Pfam" id="PF01484">
    <property type="entry name" value="Col_cuticle_N"/>
    <property type="match status" value="1"/>
</dbReference>
<evidence type="ECO:0000256" key="3">
    <source>
        <dbReference type="SAM" id="Phobius"/>
    </source>
</evidence>
<evidence type="ECO:0000256" key="2">
    <source>
        <dbReference type="SAM" id="MobiDB-lite"/>
    </source>
</evidence>
<dbReference type="WBParaSite" id="GPUH_0002184601-mRNA-1">
    <property type="protein sequence ID" value="GPUH_0002184601-mRNA-1"/>
    <property type="gene ID" value="GPUH_0002184601"/>
</dbReference>
<accession>A0A183ELH8</accession>
<gene>
    <name evidence="5" type="ORF">GPUH_LOCUS21818</name>
</gene>
<feature type="compositionally biased region" description="Low complexity" evidence="2">
    <location>
        <begin position="205"/>
        <end position="215"/>
    </location>
</feature>
<keyword evidence="3" id="KW-1133">Transmembrane helix</keyword>
<dbReference type="Pfam" id="PF01391">
    <property type="entry name" value="Collagen"/>
    <property type="match status" value="1"/>
</dbReference>
<dbReference type="InterPro" id="IPR002486">
    <property type="entry name" value="Col_cuticle_N"/>
</dbReference>
<dbReference type="SMART" id="SM01088">
    <property type="entry name" value="Col_cuticle_N"/>
    <property type="match status" value="1"/>
</dbReference>
<keyword evidence="6" id="KW-1185">Reference proteome</keyword>
<evidence type="ECO:0000313" key="6">
    <source>
        <dbReference type="Proteomes" id="UP000271098"/>
    </source>
</evidence>
<evidence type="ECO:0000313" key="7">
    <source>
        <dbReference type="WBParaSite" id="GPUH_0002184601-mRNA-1"/>
    </source>
</evidence>